<reference evidence="2" key="1">
    <citation type="journal article" date="2022" name="bioRxiv">
        <title>Sequencing and chromosome-scale assembly of the giantPleurodeles waltlgenome.</title>
        <authorList>
            <person name="Brown T."/>
            <person name="Elewa A."/>
            <person name="Iarovenko S."/>
            <person name="Subramanian E."/>
            <person name="Araus A.J."/>
            <person name="Petzold A."/>
            <person name="Susuki M."/>
            <person name="Suzuki K.-i.T."/>
            <person name="Hayashi T."/>
            <person name="Toyoda A."/>
            <person name="Oliveira C."/>
            <person name="Osipova E."/>
            <person name="Leigh N.D."/>
            <person name="Simon A."/>
            <person name="Yun M.H."/>
        </authorList>
    </citation>
    <scope>NUCLEOTIDE SEQUENCE</scope>
    <source>
        <strain evidence="2">20211129_DDA</strain>
        <tissue evidence="2">Liver</tissue>
    </source>
</reference>
<dbReference type="EMBL" id="JANPWB010000009">
    <property type="protein sequence ID" value="KAJ1150759.1"/>
    <property type="molecule type" value="Genomic_DNA"/>
</dbReference>
<dbReference type="Proteomes" id="UP001066276">
    <property type="component" value="Chromosome 5"/>
</dbReference>
<organism evidence="2 3">
    <name type="scientific">Pleurodeles waltl</name>
    <name type="common">Iberian ribbed newt</name>
    <dbReference type="NCBI Taxonomy" id="8319"/>
    <lineage>
        <taxon>Eukaryota</taxon>
        <taxon>Metazoa</taxon>
        <taxon>Chordata</taxon>
        <taxon>Craniata</taxon>
        <taxon>Vertebrata</taxon>
        <taxon>Euteleostomi</taxon>
        <taxon>Amphibia</taxon>
        <taxon>Batrachia</taxon>
        <taxon>Caudata</taxon>
        <taxon>Salamandroidea</taxon>
        <taxon>Salamandridae</taxon>
        <taxon>Pleurodelinae</taxon>
        <taxon>Pleurodeles</taxon>
    </lineage>
</organism>
<comment type="caution">
    <text evidence="2">The sequence shown here is derived from an EMBL/GenBank/DDBJ whole genome shotgun (WGS) entry which is preliminary data.</text>
</comment>
<protein>
    <submittedName>
        <fullName evidence="2">Uncharacterized protein</fullName>
    </submittedName>
</protein>
<evidence type="ECO:0000256" key="1">
    <source>
        <dbReference type="SAM" id="MobiDB-lite"/>
    </source>
</evidence>
<accession>A0AAV7REL2</accession>
<dbReference type="AlphaFoldDB" id="A0AAV7REL2"/>
<evidence type="ECO:0000313" key="3">
    <source>
        <dbReference type="Proteomes" id="UP001066276"/>
    </source>
</evidence>
<name>A0AAV7REL2_PLEWA</name>
<proteinExistence type="predicted"/>
<feature type="region of interest" description="Disordered" evidence="1">
    <location>
        <begin position="37"/>
        <end position="57"/>
    </location>
</feature>
<feature type="region of interest" description="Disordered" evidence="1">
    <location>
        <begin position="113"/>
        <end position="133"/>
    </location>
</feature>
<evidence type="ECO:0000313" key="2">
    <source>
        <dbReference type="EMBL" id="KAJ1150759.1"/>
    </source>
</evidence>
<sequence>MWPLWQKCCLHRPHGEGPPDCPSFAAAGHRQTLESATTALSRQPVPTRLKPGEPQGFNTRRPLILQAWLLAQGGPAMSAAPRKAHGGPAVHIVRLAGRPHPFMQCTPLKDPKISPNADGTKGPHSEAPPHQSMAMRKVDVCRIDAGYCVGLMPPQSQHLQEAVTKSHHYHPFG</sequence>
<keyword evidence="3" id="KW-1185">Reference proteome</keyword>
<gene>
    <name evidence="2" type="ORF">NDU88_003548</name>
</gene>